<dbReference type="Gene3D" id="2.60.40.10">
    <property type="entry name" value="Immunoglobulins"/>
    <property type="match status" value="5"/>
</dbReference>
<feature type="compositionally biased region" description="Polar residues" evidence="5">
    <location>
        <begin position="950"/>
        <end position="966"/>
    </location>
</feature>
<dbReference type="InterPro" id="IPR013098">
    <property type="entry name" value="Ig_I-set"/>
</dbReference>
<keyword evidence="4" id="KW-1015">Disulfide bond</keyword>
<dbReference type="Pfam" id="PF08205">
    <property type="entry name" value="C2-set_2"/>
    <property type="match status" value="1"/>
</dbReference>
<dbReference type="SMART" id="SM00408">
    <property type="entry name" value="IGc2"/>
    <property type="match status" value="2"/>
</dbReference>
<dbReference type="Proteomes" id="UP000694843">
    <property type="component" value="Unplaced"/>
</dbReference>
<dbReference type="InterPro" id="IPR013783">
    <property type="entry name" value="Ig-like_fold"/>
</dbReference>
<evidence type="ECO:0000256" key="4">
    <source>
        <dbReference type="ARBA" id="ARBA00023157"/>
    </source>
</evidence>
<dbReference type="Pfam" id="PF00047">
    <property type="entry name" value="ig"/>
    <property type="match status" value="1"/>
</dbReference>
<reference evidence="9" key="1">
    <citation type="submission" date="2025-08" db="UniProtKB">
        <authorList>
            <consortium name="RefSeq"/>
        </authorList>
    </citation>
    <scope>IDENTIFICATION</scope>
    <source>
        <tissue evidence="9">Whole organism</tissue>
    </source>
</reference>
<proteinExistence type="predicted"/>
<name>A0A979FPC1_HYAAZ</name>
<sequence>MTRRLLGIRGRGKIGCKDFIAAVRTSASAALHERAKLPCDVTSQLTNDRPVLILWYRDNAGTPIYSFDARKTEVDDGTHWSDNRLLNQRAYFQFLPPTPWRNQHHSRVVSSSQSYSPGSVSYSPSSSPYSPSGVQNSGNLGTNKGLDDSFMPVSSFAAFASHAGPDVNPMGAQLELYPVEDRDQAVYRCRVDFLLSPTKNTIINFTVIIPPHPPEVYNETDQLVGGGRGAGAAIIGPYNEGQALQLYCHVAGGRPLPTVRWLIDDVEVEGKITHLPGDVVKSSLLLPNLTRDHLHSVLECQASNSDNSLPLSTAVTLDMNFEPVNVSIVSGESSLSSGGAYELVCQAWGARPAAVISWWKGGTKQLTDAKLSITPDNNVTTSILQYVAAMSDNQKYLTCRAENSLIPGSAKEEGLKLNILYKPVVTLQMGSKLDPDNIKEGDDVYFECHINANPEVHRVMWYSNGSPITHEVGRGIIEQNQTLVLQKVSKDDAGLYTCRAANSEGAGESQPVRLNVLYGPYCKRQSKLVYGTALHEPASVTCELEANPGPVVFRWTFNNTSEHLPIPASAVISKDFTSVASYAPKSHLDYGTLLCWAYNSIGAQTTPCAFSIIPAGPPDQPTNCSIANQTTDTIDVVCGMGFDGGLPQLFHMEVYESQSGRLYRNLSSKVPVFRMTAMKPGLPFTMHTYAANSKGRSAVAQLETFTLKVAEKRTGPPSFIEMTPVLGILVGILLAIILTVIIIMLVLKVRRPGDPNRALNIALPMEPEKDINNRPVNHPALLPVTSKDHIDGINRNGGGNASGGGGGSGAVPGSGGSEGRGGSRSGSRGAACNETGIDGSMPPADMEGLDDFKDPDVIPHNSDLLPYSNYSSLDRVRGGEKFTPSSGGSEVPPSSVLDSYPGARSLHRQPCNTETLQPPGALETQLPSSTQSYQDWPGPQGFDLPRKTGDSPNTTFKINQQSTPGQYDSLPKPAPQRHVPQWSTMFRGSLEKLTPSQETLESAELNPSVHHAQFAEAGISDKMMFIKQQQLLLQEKQEQLKLLKKQRRRSLLGSPNPFVGPSPNNPSYLNVSRDVVSPDHQIVGSVPEKRDLLIGLDVLRSNGAEYSASFGDAKPGCFDHLLSTDFRSSESDNLIDKDRDPELNYVLDSSKDRGETANKNLYVYSAREDRKNIYSAIPESDSDQRTCTVIPLSVRQNESVV</sequence>
<dbReference type="OrthoDB" id="6366117at2759"/>
<evidence type="ECO:0000256" key="2">
    <source>
        <dbReference type="ARBA" id="ARBA00022737"/>
    </source>
</evidence>
<evidence type="ECO:0000256" key="3">
    <source>
        <dbReference type="ARBA" id="ARBA00023136"/>
    </source>
</evidence>
<evidence type="ECO:0000313" key="9">
    <source>
        <dbReference type="RefSeq" id="XP_047738939.1"/>
    </source>
</evidence>
<dbReference type="PANTHER" id="PTHR23278:SF19">
    <property type="entry name" value="OBSCURIN"/>
    <property type="match status" value="1"/>
</dbReference>
<dbReference type="CDD" id="cd00096">
    <property type="entry name" value="Ig"/>
    <property type="match status" value="1"/>
</dbReference>
<organism evidence="8 9">
    <name type="scientific">Hyalella azteca</name>
    <name type="common">Amphipod</name>
    <dbReference type="NCBI Taxonomy" id="294128"/>
    <lineage>
        <taxon>Eukaryota</taxon>
        <taxon>Metazoa</taxon>
        <taxon>Ecdysozoa</taxon>
        <taxon>Arthropoda</taxon>
        <taxon>Crustacea</taxon>
        <taxon>Multicrustacea</taxon>
        <taxon>Malacostraca</taxon>
        <taxon>Eumalacostraca</taxon>
        <taxon>Peracarida</taxon>
        <taxon>Amphipoda</taxon>
        <taxon>Senticaudata</taxon>
        <taxon>Talitrida</taxon>
        <taxon>Talitroidea</taxon>
        <taxon>Hyalellidae</taxon>
        <taxon>Hyalella</taxon>
    </lineage>
</organism>
<keyword evidence="3 6" id="KW-0472">Membrane</keyword>
<evidence type="ECO:0000259" key="7">
    <source>
        <dbReference type="PROSITE" id="PS50835"/>
    </source>
</evidence>
<dbReference type="GeneID" id="108680740"/>
<keyword evidence="8" id="KW-1185">Reference proteome</keyword>
<evidence type="ECO:0000256" key="5">
    <source>
        <dbReference type="SAM" id="MobiDB-lite"/>
    </source>
</evidence>
<dbReference type="InterPro" id="IPR036116">
    <property type="entry name" value="FN3_sf"/>
</dbReference>
<dbReference type="InterPro" id="IPR013162">
    <property type="entry name" value="CD80_C2-set"/>
</dbReference>
<dbReference type="SUPFAM" id="SSF48726">
    <property type="entry name" value="Immunoglobulin"/>
    <property type="match status" value="5"/>
</dbReference>
<feature type="domain" description="Ig-like" evidence="7">
    <location>
        <begin position="423"/>
        <end position="515"/>
    </location>
</feature>
<keyword evidence="6" id="KW-0812">Transmembrane</keyword>
<dbReference type="PANTHER" id="PTHR23278">
    <property type="entry name" value="SIDESTEP PROTEIN"/>
    <property type="match status" value="1"/>
</dbReference>
<dbReference type="AlphaFoldDB" id="A0A979FPC1"/>
<feature type="region of interest" description="Disordered" evidence="5">
    <location>
        <begin position="103"/>
        <end position="143"/>
    </location>
</feature>
<feature type="region of interest" description="Disordered" evidence="5">
    <location>
        <begin position="768"/>
        <end position="979"/>
    </location>
</feature>
<keyword evidence="6" id="KW-1133">Transmembrane helix</keyword>
<protein>
    <submittedName>
        <fullName evidence="9">Uncharacterized protein LOC108680740</fullName>
    </submittedName>
</protein>
<dbReference type="InterPro" id="IPR007110">
    <property type="entry name" value="Ig-like_dom"/>
</dbReference>
<dbReference type="KEGG" id="hazt:108680740"/>
<feature type="compositionally biased region" description="Gly residues" evidence="5">
    <location>
        <begin position="795"/>
        <end position="824"/>
    </location>
</feature>
<comment type="subcellular location">
    <subcellularLocation>
        <location evidence="1">Membrane</location>
        <topology evidence="1">Single-pass membrane protein</topology>
    </subcellularLocation>
</comment>
<dbReference type="InterPro" id="IPR013151">
    <property type="entry name" value="Immunoglobulin_dom"/>
</dbReference>
<dbReference type="SUPFAM" id="SSF49265">
    <property type="entry name" value="Fibronectin type III"/>
    <property type="match status" value="1"/>
</dbReference>
<feature type="compositionally biased region" description="Low complexity" evidence="5">
    <location>
        <begin position="884"/>
        <end position="896"/>
    </location>
</feature>
<dbReference type="GO" id="GO:0016020">
    <property type="term" value="C:membrane"/>
    <property type="evidence" value="ECO:0007669"/>
    <property type="project" value="UniProtKB-SubCell"/>
</dbReference>
<dbReference type="Pfam" id="PF07679">
    <property type="entry name" value="I-set"/>
    <property type="match status" value="1"/>
</dbReference>
<dbReference type="PROSITE" id="PS50835">
    <property type="entry name" value="IG_LIKE"/>
    <property type="match status" value="4"/>
</dbReference>
<dbReference type="InterPro" id="IPR003598">
    <property type="entry name" value="Ig_sub2"/>
</dbReference>
<feature type="domain" description="Ig-like" evidence="7">
    <location>
        <begin position="214"/>
        <end position="316"/>
    </location>
</feature>
<keyword evidence="2" id="KW-0677">Repeat</keyword>
<dbReference type="InterPro" id="IPR036179">
    <property type="entry name" value="Ig-like_dom_sf"/>
</dbReference>
<evidence type="ECO:0000313" key="8">
    <source>
        <dbReference type="Proteomes" id="UP000694843"/>
    </source>
</evidence>
<dbReference type="RefSeq" id="XP_047738939.1">
    <property type="nucleotide sequence ID" value="XM_047882983.1"/>
</dbReference>
<dbReference type="InterPro" id="IPR003599">
    <property type="entry name" value="Ig_sub"/>
</dbReference>
<feature type="domain" description="Ig-like" evidence="7">
    <location>
        <begin position="323"/>
        <end position="418"/>
    </location>
</feature>
<feature type="compositionally biased region" description="Polar residues" evidence="5">
    <location>
        <begin position="925"/>
        <end position="934"/>
    </location>
</feature>
<dbReference type="OMA" id="MRGHHET"/>
<feature type="compositionally biased region" description="Low complexity" evidence="5">
    <location>
        <begin position="108"/>
        <end position="135"/>
    </location>
</feature>
<feature type="transmembrane region" description="Helical" evidence="6">
    <location>
        <begin position="725"/>
        <end position="747"/>
    </location>
</feature>
<evidence type="ECO:0000256" key="1">
    <source>
        <dbReference type="ARBA" id="ARBA00004167"/>
    </source>
</evidence>
<gene>
    <name evidence="9" type="primary">LOC108680740</name>
</gene>
<feature type="domain" description="Ig-like" evidence="7">
    <location>
        <begin position="520"/>
        <end position="611"/>
    </location>
</feature>
<dbReference type="SMART" id="SM00409">
    <property type="entry name" value="IG"/>
    <property type="match status" value="4"/>
</dbReference>
<evidence type="ECO:0000256" key="6">
    <source>
        <dbReference type="SAM" id="Phobius"/>
    </source>
</evidence>
<accession>A0A979FPC1</accession>